<dbReference type="GO" id="GO:0070475">
    <property type="term" value="P:rRNA base methylation"/>
    <property type="evidence" value="ECO:0007669"/>
    <property type="project" value="UniProtKB-UniRule"/>
</dbReference>
<keyword evidence="1 2" id="KW-0808">Transferase</keyword>
<protein>
    <recommendedName>
        <fullName evidence="1">Ribosomal RNA large subunit methyltransferase J</fullName>
        <ecNumber evidence="1">2.1.1.266</ecNumber>
    </recommendedName>
    <alternativeName>
        <fullName evidence="1">23S rRNA (adenine(2030)-N6)-methyltransferase</fullName>
    </alternativeName>
    <alternativeName>
        <fullName evidence="1">23S rRNA m6A2030 methyltransferase</fullName>
    </alternativeName>
</protein>
<feature type="binding site" evidence="1">
    <location>
        <position position="41"/>
    </location>
    <ligand>
        <name>S-adenosyl-L-methionine</name>
        <dbReference type="ChEBI" id="CHEBI:59789"/>
    </ligand>
</feature>
<dbReference type="HAMAP" id="MF_00934">
    <property type="entry name" value="23SrRNA_methyltr_J"/>
    <property type="match status" value="1"/>
</dbReference>
<proteinExistence type="inferred from homology"/>
<dbReference type="EMBL" id="VWPK01000007">
    <property type="protein sequence ID" value="KAA5613174.1"/>
    <property type="molecule type" value="Genomic_DNA"/>
</dbReference>
<dbReference type="Pfam" id="PF04378">
    <property type="entry name" value="RsmJ"/>
    <property type="match status" value="1"/>
</dbReference>
<dbReference type="PANTHER" id="PTHR37426:SF1">
    <property type="entry name" value="RIBOSOMAL RNA LARGE SUBUNIT METHYLTRANSFERASE J"/>
    <property type="match status" value="1"/>
</dbReference>
<keyword evidence="1 2" id="KW-0489">Methyltransferase</keyword>
<feature type="active site" description="Proton acceptor" evidence="1">
    <location>
        <position position="156"/>
    </location>
</feature>
<dbReference type="AlphaFoldDB" id="A0A5M6IXW8"/>
<comment type="similarity">
    <text evidence="1">Belongs to the RlmJ family.</text>
</comment>
<dbReference type="InterPro" id="IPR029063">
    <property type="entry name" value="SAM-dependent_MTases_sf"/>
</dbReference>
<dbReference type="SUPFAM" id="SSF53335">
    <property type="entry name" value="S-adenosyl-L-methionine-dependent methyltransferases"/>
    <property type="match status" value="1"/>
</dbReference>
<keyword evidence="1" id="KW-0949">S-adenosyl-L-methionine</keyword>
<feature type="binding site" evidence="1">
    <location>
        <position position="156"/>
    </location>
    <ligand>
        <name>S-adenosyl-L-methionine</name>
        <dbReference type="ChEBI" id="CHEBI:59789"/>
    </ligand>
</feature>
<dbReference type="OrthoDB" id="9791274at2"/>
<evidence type="ECO:0000313" key="2">
    <source>
        <dbReference type="EMBL" id="KAA5613174.1"/>
    </source>
</evidence>
<reference evidence="2 3" key="1">
    <citation type="submission" date="2019-09" db="EMBL/GenBank/DDBJ databases">
        <title>Genome sequence of Rhodovastum atsumiense, a diverse member of the Acetobacteraceae family of non-sulfur purple photosynthetic bacteria.</title>
        <authorList>
            <person name="Meyer T."/>
            <person name="Kyndt J."/>
        </authorList>
    </citation>
    <scope>NUCLEOTIDE SEQUENCE [LARGE SCALE GENOMIC DNA]</scope>
    <source>
        <strain evidence="2 3">DSM 21279</strain>
    </source>
</reference>
<dbReference type="Gene3D" id="3.40.50.150">
    <property type="entry name" value="Vaccinia Virus protein VP39"/>
    <property type="match status" value="1"/>
</dbReference>
<keyword evidence="1" id="KW-0694">RNA-binding</keyword>
<dbReference type="GO" id="GO:0003723">
    <property type="term" value="F:RNA binding"/>
    <property type="evidence" value="ECO:0007669"/>
    <property type="project" value="UniProtKB-UniRule"/>
</dbReference>
<name>A0A5M6IXW8_9PROT</name>
<comment type="caution">
    <text evidence="2">The sequence shown here is derived from an EMBL/GenBank/DDBJ whole genome shotgun (WGS) entry which is preliminary data.</text>
</comment>
<feature type="binding site" evidence="1">
    <location>
        <position position="109"/>
    </location>
    <ligand>
        <name>S-adenosyl-L-methionine</name>
        <dbReference type="ChEBI" id="CHEBI:59789"/>
    </ligand>
</feature>
<dbReference type="InterPro" id="IPR007473">
    <property type="entry name" value="RlmJ"/>
</dbReference>
<evidence type="ECO:0000313" key="3">
    <source>
        <dbReference type="Proteomes" id="UP000325255"/>
    </source>
</evidence>
<dbReference type="GO" id="GO:0005829">
    <property type="term" value="C:cytosol"/>
    <property type="evidence" value="ECO:0007669"/>
    <property type="project" value="TreeGrafter"/>
</dbReference>
<comment type="subunit">
    <text evidence="1">Monomer.</text>
</comment>
<comment type="catalytic activity">
    <reaction evidence="1">
        <text>adenosine(2030) in 23S rRNA + S-adenosyl-L-methionine = N(6)-methyladenosine(2030) in 23S rRNA + S-adenosyl-L-homocysteine + H(+)</text>
        <dbReference type="Rhea" id="RHEA:43736"/>
        <dbReference type="Rhea" id="RHEA-COMP:10668"/>
        <dbReference type="Rhea" id="RHEA-COMP:10669"/>
        <dbReference type="ChEBI" id="CHEBI:15378"/>
        <dbReference type="ChEBI" id="CHEBI:57856"/>
        <dbReference type="ChEBI" id="CHEBI:59789"/>
        <dbReference type="ChEBI" id="CHEBI:74411"/>
        <dbReference type="ChEBI" id="CHEBI:74449"/>
        <dbReference type="EC" id="2.1.1.266"/>
    </reaction>
</comment>
<feature type="binding site" evidence="1">
    <location>
        <position position="91"/>
    </location>
    <ligand>
        <name>S-adenosyl-L-methionine</name>
        <dbReference type="ChEBI" id="CHEBI:59789"/>
    </ligand>
</feature>
<organism evidence="2 3">
    <name type="scientific">Rhodovastum atsumiense</name>
    <dbReference type="NCBI Taxonomy" id="504468"/>
    <lineage>
        <taxon>Bacteria</taxon>
        <taxon>Pseudomonadati</taxon>
        <taxon>Pseudomonadota</taxon>
        <taxon>Alphaproteobacteria</taxon>
        <taxon>Acetobacterales</taxon>
        <taxon>Acetobacteraceae</taxon>
        <taxon>Rhodovastum</taxon>
    </lineage>
</organism>
<dbReference type="PANTHER" id="PTHR37426">
    <property type="entry name" value="RIBOSOMAL RNA LARGE SUBUNIT METHYLTRANSFERASE J"/>
    <property type="match status" value="1"/>
</dbReference>
<keyword evidence="3" id="KW-1185">Reference proteome</keyword>
<feature type="site" description="Interaction with substrate rRNA" evidence="1">
    <location>
        <position position="3"/>
    </location>
</feature>
<dbReference type="GO" id="GO:0036307">
    <property type="term" value="F:23S rRNA (adenine(2030)-N(6))-methyltransferase activity"/>
    <property type="evidence" value="ECO:0007669"/>
    <property type="project" value="UniProtKB-UniRule"/>
</dbReference>
<accession>A0A5M6IXW8</accession>
<dbReference type="EC" id="2.1.1.266" evidence="1"/>
<comment type="function">
    <text evidence="1">Specifically methylates the adenine in position 2030 of 23S rRNA.</text>
</comment>
<gene>
    <name evidence="1" type="primary">rlmJ</name>
    <name evidence="2" type="ORF">F1189_05625</name>
</gene>
<sequence>MNYRHAFHAGNFADCVKHALMVWLLRAMQAKPGGVFVLDTHAGIGRYDLSSGPAERTGEWRGGIGRLLEDPPPALADYVTLVRECGLYPGSPVLVQALLRPQDRLACCELHPEDHATLRRTLAGSGIAVHHRDAWEALGALLPPPSGLRRALVLVDPPYEVPDEFDRLAAGLGRAHARFPAAVLAAWYPVKHRAPVRAFHTALRESGLRDVVAAELWLREPLDPARLNGCGLLVVNPPWQFEAAANDILRALLQRLGTREHGEGVAVTRIVDE</sequence>
<evidence type="ECO:0000256" key="1">
    <source>
        <dbReference type="HAMAP-Rule" id="MF_00934"/>
    </source>
</evidence>
<feature type="binding site" evidence="1">
    <location>
        <position position="18"/>
    </location>
    <ligand>
        <name>S-adenosyl-L-methionine</name>
        <dbReference type="ChEBI" id="CHEBI:59789"/>
    </ligand>
</feature>
<feature type="binding site" evidence="1">
    <location>
        <begin position="133"/>
        <end position="134"/>
    </location>
    <ligand>
        <name>S-adenosyl-L-methionine</name>
        <dbReference type="ChEBI" id="CHEBI:59789"/>
    </ligand>
</feature>
<keyword evidence="1" id="KW-0698">rRNA processing</keyword>
<dbReference type="RefSeq" id="WP_150039657.1">
    <property type="nucleotide sequence ID" value="NZ_OW485601.1"/>
</dbReference>
<dbReference type="Proteomes" id="UP000325255">
    <property type="component" value="Unassembled WGS sequence"/>
</dbReference>